<dbReference type="GO" id="GO:0003712">
    <property type="term" value="F:transcription coregulator activity"/>
    <property type="evidence" value="ECO:0007669"/>
    <property type="project" value="InterPro"/>
</dbReference>
<evidence type="ECO:0000256" key="6">
    <source>
        <dbReference type="ARBA" id="ARBA00023242"/>
    </source>
</evidence>
<dbReference type="PANTHER" id="PTHR13074:SF9">
    <property type="entry name" value="MEDIATOR OF RNA POLYMERASE II TRANSCRIPTION SUBUNIT 8"/>
    <property type="match status" value="1"/>
</dbReference>
<accession>A0AAV2KWT6</accession>
<feature type="compositionally biased region" description="Polar residues" evidence="9">
    <location>
        <begin position="252"/>
        <end position="262"/>
    </location>
</feature>
<gene>
    <name evidence="8" type="primary">MED8</name>
    <name evidence="10" type="ORF">KC01_LOCUS22294</name>
</gene>
<reference evidence="10 11" key="1">
    <citation type="submission" date="2024-04" db="EMBL/GenBank/DDBJ databases">
        <authorList>
            <person name="Waldvogel A.-M."/>
            <person name="Schoenle A."/>
        </authorList>
    </citation>
    <scope>NUCLEOTIDE SEQUENCE [LARGE SCALE GENOMIC DNA]</scope>
</reference>
<protein>
    <recommendedName>
        <fullName evidence="8">Mediator of RNA polymerase II transcription subunit 8</fullName>
    </recommendedName>
    <alternativeName>
        <fullName evidence="8">Mediator complex subunit 8</fullName>
    </alternativeName>
</protein>
<evidence type="ECO:0000256" key="5">
    <source>
        <dbReference type="ARBA" id="ARBA00023163"/>
    </source>
</evidence>
<organism evidence="10 11">
    <name type="scientific">Knipowitschia caucasica</name>
    <name type="common">Caucasian dwarf goby</name>
    <name type="synonym">Pomatoschistus caucasicus</name>
    <dbReference type="NCBI Taxonomy" id="637954"/>
    <lineage>
        <taxon>Eukaryota</taxon>
        <taxon>Metazoa</taxon>
        <taxon>Chordata</taxon>
        <taxon>Craniata</taxon>
        <taxon>Vertebrata</taxon>
        <taxon>Euteleostomi</taxon>
        <taxon>Actinopterygii</taxon>
        <taxon>Neopterygii</taxon>
        <taxon>Teleostei</taxon>
        <taxon>Neoteleostei</taxon>
        <taxon>Acanthomorphata</taxon>
        <taxon>Gobiaria</taxon>
        <taxon>Gobiiformes</taxon>
        <taxon>Gobioidei</taxon>
        <taxon>Gobiidae</taxon>
        <taxon>Gobiinae</taxon>
        <taxon>Knipowitschia</taxon>
    </lineage>
</organism>
<comment type="subcellular location">
    <subcellularLocation>
        <location evidence="1 8">Nucleus</location>
    </subcellularLocation>
</comment>
<evidence type="ECO:0000313" key="11">
    <source>
        <dbReference type="Proteomes" id="UP001497482"/>
    </source>
</evidence>
<proteinExistence type="inferred from homology"/>
<dbReference type="Proteomes" id="UP001497482">
    <property type="component" value="Chromosome 2"/>
</dbReference>
<keyword evidence="4 8" id="KW-0010">Activator</keyword>
<evidence type="ECO:0000256" key="7">
    <source>
        <dbReference type="ARBA" id="ARBA00025248"/>
    </source>
</evidence>
<dbReference type="GO" id="GO:0006357">
    <property type="term" value="P:regulation of transcription by RNA polymerase II"/>
    <property type="evidence" value="ECO:0007669"/>
    <property type="project" value="InterPro"/>
</dbReference>
<name>A0AAV2KWT6_KNICA</name>
<dbReference type="GO" id="GO:0016592">
    <property type="term" value="C:mediator complex"/>
    <property type="evidence" value="ECO:0007669"/>
    <property type="project" value="InterPro"/>
</dbReference>
<evidence type="ECO:0000256" key="8">
    <source>
        <dbReference type="RuleBase" id="RU364144"/>
    </source>
</evidence>
<dbReference type="GO" id="GO:0070847">
    <property type="term" value="C:core mediator complex"/>
    <property type="evidence" value="ECO:0007669"/>
    <property type="project" value="TreeGrafter"/>
</dbReference>
<keyword evidence="3 8" id="KW-0805">Transcription regulation</keyword>
<dbReference type="EMBL" id="OZ035824">
    <property type="protein sequence ID" value="CAL1593148.1"/>
    <property type="molecule type" value="Genomic_DNA"/>
</dbReference>
<dbReference type="Pfam" id="PF10232">
    <property type="entry name" value="Med8"/>
    <property type="match status" value="1"/>
</dbReference>
<feature type="region of interest" description="Disordered" evidence="9">
    <location>
        <begin position="208"/>
        <end position="269"/>
    </location>
</feature>
<evidence type="ECO:0000313" key="10">
    <source>
        <dbReference type="EMBL" id="CAL1593148.1"/>
    </source>
</evidence>
<evidence type="ECO:0000256" key="4">
    <source>
        <dbReference type="ARBA" id="ARBA00023159"/>
    </source>
</evidence>
<dbReference type="AlphaFoldDB" id="A0AAV2KWT6"/>
<keyword evidence="5 8" id="KW-0804">Transcription</keyword>
<comment type="similarity">
    <text evidence="2 8">Belongs to the Mediator complex subunit 8 family.</text>
</comment>
<keyword evidence="6 8" id="KW-0539">Nucleus</keyword>
<evidence type="ECO:0000256" key="2">
    <source>
        <dbReference type="ARBA" id="ARBA00005716"/>
    </source>
</evidence>
<evidence type="ECO:0000256" key="1">
    <source>
        <dbReference type="ARBA" id="ARBA00004123"/>
    </source>
</evidence>
<dbReference type="GO" id="GO:0000978">
    <property type="term" value="F:RNA polymerase II cis-regulatory region sequence-specific DNA binding"/>
    <property type="evidence" value="ECO:0007669"/>
    <property type="project" value="TreeGrafter"/>
</dbReference>
<feature type="compositionally biased region" description="Low complexity" evidence="9">
    <location>
        <begin position="231"/>
        <end position="247"/>
    </location>
</feature>
<evidence type="ECO:0000256" key="3">
    <source>
        <dbReference type="ARBA" id="ARBA00023015"/>
    </source>
</evidence>
<comment type="function">
    <text evidence="7">Component of the Mediator complex, a coactivator involved in the regulated transcription of nearly all RNA polymerase II-dependent genes. Mediator functions as a bridge to convey information from gene-specific regulatory proteins to the basal RNA polymerase II transcription machinery. Mediator is recruited to promoters by direct interactions with regulatory proteins and serves as a scaffold for the assembly of a functional preinitiation complex with RNA polymerase II and the general transcription factors. May play a role as a target recruitment subunit in E3 ubiquitin-protein ligase complexes and thus in ubiquitination and subsequent proteasomal degradation of target proteins.</text>
</comment>
<dbReference type="PANTHER" id="PTHR13074">
    <property type="entry name" value="MEDIATOR OF RNA POLYMERASE II TRANSCRIPTION SUBUNIT 8"/>
    <property type="match status" value="1"/>
</dbReference>
<dbReference type="InterPro" id="IPR019364">
    <property type="entry name" value="Mediatior_Med8_fun/met"/>
</dbReference>
<sequence length="269" mass="29339">MQQREEKQLEASVESLVSRVAHVKNALHSFIYKLENEYERLTWPSVLDNFALLSGQLNTINKLLKNEKTPSYRSQVIIPLLLSPDRDDELAKLTEQRVPVFSHEIVPDYLRTKPDPEVEEVEKQLTAEAARIGPEAAQKQIQTLNKLCSGLLEKLNNPRDEREAENAALRQNKPSFNPADTNALVGAVAFGKGLSKCRPPGPVAPGLSGQGPMMSGGPTLQQVTIGGGSGQQTSMGGPVPQQQGQPGKMPSSIKTNIKSASGSMHPYNR</sequence>
<evidence type="ECO:0000256" key="9">
    <source>
        <dbReference type="SAM" id="MobiDB-lite"/>
    </source>
</evidence>
<comment type="subunit">
    <text evidence="8">Component of the Mediator complex.</text>
</comment>
<keyword evidence="11" id="KW-1185">Reference proteome</keyword>